<sequence length="204" mass="22830">MPADTPERLPANTPSIDDWKQLRADISNPSVRWEIALSSIQRVLKLQDHVPQHLQCLLSLSADSVEPKLLREKAIELCTLVIDHRRSRVWVHENRGTETFSDWVVLCALKGEDAEVAPLRPWVLPWGTYSDFNLYVLAVNMSHPIFDWAIAVQQEHPPHNADTFAAPTASSGANADLQPPIILKSLPQPKKLVPPLHGLTEIQG</sequence>
<proteinExistence type="predicted"/>
<name>A0AAV9YYY7_9AGAR</name>
<evidence type="ECO:0000313" key="2">
    <source>
        <dbReference type="Proteomes" id="UP001362999"/>
    </source>
</evidence>
<accession>A0AAV9YYY7</accession>
<reference evidence="1 2" key="1">
    <citation type="journal article" date="2024" name="J Genomics">
        <title>Draft genome sequencing and assembly of Favolaschia claudopus CIRM-BRFM 2984 isolated from oak limbs.</title>
        <authorList>
            <person name="Navarro D."/>
            <person name="Drula E."/>
            <person name="Chaduli D."/>
            <person name="Cazenave R."/>
            <person name="Ahrendt S."/>
            <person name="Wang J."/>
            <person name="Lipzen A."/>
            <person name="Daum C."/>
            <person name="Barry K."/>
            <person name="Grigoriev I.V."/>
            <person name="Favel A."/>
            <person name="Rosso M.N."/>
            <person name="Martin F."/>
        </authorList>
    </citation>
    <scope>NUCLEOTIDE SEQUENCE [LARGE SCALE GENOMIC DNA]</scope>
    <source>
        <strain evidence="1 2">CIRM-BRFM 2984</strain>
    </source>
</reference>
<keyword evidence="2" id="KW-1185">Reference proteome</keyword>
<dbReference type="Proteomes" id="UP001362999">
    <property type="component" value="Unassembled WGS sequence"/>
</dbReference>
<organism evidence="1 2">
    <name type="scientific">Favolaschia claudopus</name>
    <dbReference type="NCBI Taxonomy" id="2862362"/>
    <lineage>
        <taxon>Eukaryota</taxon>
        <taxon>Fungi</taxon>
        <taxon>Dikarya</taxon>
        <taxon>Basidiomycota</taxon>
        <taxon>Agaricomycotina</taxon>
        <taxon>Agaricomycetes</taxon>
        <taxon>Agaricomycetidae</taxon>
        <taxon>Agaricales</taxon>
        <taxon>Marasmiineae</taxon>
        <taxon>Mycenaceae</taxon>
        <taxon>Favolaschia</taxon>
    </lineage>
</organism>
<protein>
    <submittedName>
        <fullName evidence="1">Uncharacterized protein</fullName>
    </submittedName>
</protein>
<gene>
    <name evidence="1" type="ORF">R3P38DRAFT_2816393</name>
</gene>
<comment type="caution">
    <text evidence="1">The sequence shown here is derived from an EMBL/GenBank/DDBJ whole genome shotgun (WGS) entry which is preliminary data.</text>
</comment>
<evidence type="ECO:0000313" key="1">
    <source>
        <dbReference type="EMBL" id="KAK6966370.1"/>
    </source>
</evidence>
<dbReference type="EMBL" id="JAWWNJ010000280">
    <property type="protein sequence ID" value="KAK6966370.1"/>
    <property type="molecule type" value="Genomic_DNA"/>
</dbReference>
<dbReference type="AlphaFoldDB" id="A0AAV9YYY7"/>